<evidence type="ECO:0000313" key="1">
    <source>
        <dbReference type="EMBL" id="KEQ12450.1"/>
    </source>
</evidence>
<evidence type="ECO:0000313" key="2">
    <source>
        <dbReference type="Proteomes" id="UP000028006"/>
    </source>
</evidence>
<dbReference type="EMBL" id="JOKG01000004">
    <property type="protein sequence ID" value="KEQ12450.1"/>
    <property type="molecule type" value="Genomic_DNA"/>
</dbReference>
<comment type="caution">
    <text evidence="1">The sequence shown here is derived from an EMBL/GenBank/DDBJ whole genome shotgun (WGS) entry which is preliminary data.</text>
</comment>
<dbReference type="Proteomes" id="UP000028006">
    <property type="component" value="Unassembled WGS sequence"/>
</dbReference>
<gene>
    <name evidence="1" type="ORF">GZ77_18155</name>
</gene>
<name>A0A081N1X7_9GAMM</name>
<keyword evidence="2" id="KW-1185">Reference proteome</keyword>
<accession>A0A081N1X7</accession>
<organism evidence="1 2">
    <name type="scientific">Endozoicomonas montiporae</name>
    <dbReference type="NCBI Taxonomy" id="1027273"/>
    <lineage>
        <taxon>Bacteria</taxon>
        <taxon>Pseudomonadati</taxon>
        <taxon>Pseudomonadota</taxon>
        <taxon>Gammaproteobacteria</taxon>
        <taxon>Oceanospirillales</taxon>
        <taxon>Endozoicomonadaceae</taxon>
        <taxon>Endozoicomonas</taxon>
    </lineage>
</organism>
<reference evidence="1 2" key="1">
    <citation type="submission" date="2014-06" db="EMBL/GenBank/DDBJ databases">
        <title>Whole Genome Sequences of Three Symbiotic Endozoicomonas Bacteria.</title>
        <authorList>
            <person name="Neave M.J."/>
            <person name="Apprill A."/>
            <person name="Voolstra C.R."/>
        </authorList>
    </citation>
    <scope>NUCLEOTIDE SEQUENCE [LARGE SCALE GENOMIC DNA]</scope>
    <source>
        <strain evidence="1 2">LMG 24815</strain>
    </source>
</reference>
<sequence length="80" mass="8899">MNNYKLAEITKGLNDNSSPAYGLARLLSEELVSVECGMSGRLTSTELTYIAESLKYHCRSLDLLACRLHEESEESKEASQ</sequence>
<proteinExistence type="predicted"/>
<protein>
    <submittedName>
        <fullName evidence="1">Uncharacterized protein</fullName>
    </submittedName>
</protein>
<dbReference type="AlphaFoldDB" id="A0A081N1X7"/>
<dbReference type="RefSeq" id="WP_034877812.1">
    <property type="nucleotide sequence ID" value="NZ_JOKG01000004.1"/>
</dbReference>